<proteinExistence type="inferred from homology"/>
<dbReference type="AlphaFoldDB" id="A0A644YPU9"/>
<dbReference type="Pfam" id="PF13462">
    <property type="entry name" value="Thioredoxin_4"/>
    <property type="match status" value="1"/>
</dbReference>
<dbReference type="EMBL" id="VSSQ01005759">
    <property type="protein sequence ID" value="MPM30339.1"/>
    <property type="molecule type" value="Genomic_DNA"/>
</dbReference>
<dbReference type="PANTHER" id="PTHR13887:SF14">
    <property type="entry name" value="DISULFIDE BOND FORMATION PROTEIN D"/>
    <property type="match status" value="1"/>
</dbReference>
<keyword evidence="2" id="KW-0732">Signal</keyword>
<evidence type="ECO:0000256" key="5">
    <source>
        <dbReference type="ARBA" id="ARBA00023284"/>
    </source>
</evidence>
<dbReference type="InterPro" id="IPR012336">
    <property type="entry name" value="Thioredoxin-like_fold"/>
</dbReference>
<dbReference type="GO" id="GO:0016491">
    <property type="term" value="F:oxidoreductase activity"/>
    <property type="evidence" value="ECO:0007669"/>
    <property type="project" value="UniProtKB-KW"/>
</dbReference>
<dbReference type="PANTHER" id="PTHR13887">
    <property type="entry name" value="GLUTATHIONE S-TRANSFERASE KAPPA"/>
    <property type="match status" value="1"/>
</dbReference>
<evidence type="ECO:0000256" key="1">
    <source>
        <dbReference type="ARBA" id="ARBA00005791"/>
    </source>
</evidence>
<organism evidence="8">
    <name type="scientific">bioreactor metagenome</name>
    <dbReference type="NCBI Taxonomy" id="1076179"/>
    <lineage>
        <taxon>unclassified sequences</taxon>
        <taxon>metagenomes</taxon>
        <taxon>ecological metagenomes</taxon>
    </lineage>
</organism>
<feature type="domain" description="Thioredoxin" evidence="7">
    <location>
        <begin position="33"/>
        <end position="228"/>
    </location>
</feature>
<accession>A0A644YPU9</accession>
<evidence type="ECO:0000256" key="6">
    <source>
        <dbReference type="SAM" id="Phobius"/>
    </source>
</evidence>
<sequence>MSRKYLKTTNRSKKSPRRVNWWILGVLSIILVAAIATIVMQQNQNNIDPVAIAPIEISQDKSLGSADAPVIVVEYGDYQCPACGRFAETVKPQIVEEFVNSGQVRFVFRSFQFIGEESQWAAEAAECANEQGKFWEYYDKLYSSQAGENAGAFKKENLEGFAAELGLQTEQFNQCLATGKYTEKVKSETLEAQNLGLRGTPALLVNGIFVEGGSQYDILSQSIKEALSKSK</sequence>
<evidence type="ECO:0000313" key="8">
    <source>
        <dbReference type="EMBL" id="MPM30339.1"/>
    </source>
</evidence>
<dbReference type="InterPro" id="IPR013766">
    <property type="entry name" value="Thioredoxin_domain"/>
</dbReference>
<keyword evidence="3" id="KW-0560">Oxidoreductase</keyword>
<evidence type="ECO:0000256" key="2">
    <source>
        <dbReference type="ARBA" id="ARBA00022729"/>
    </source>
</evidence>
<keyword evidence="5" id="KW-0676">Redox-active center</keyword>
<name>A0A644YPU9_9ZZZZ</name>
<reference evidence="8" key="1">
    <citation type="submission" date="2019-08" db="EMBL/GenBank/DDBJ databases">
        <authorList>
            <person name="Kucharzyk K."/>
            <person name="Murdoch R.W."/>
            <person name="Higgins S."/>
            <person name="Loffler F."/>
        </authorList>
    </citation>
    <scope>NUCLEOTIDE SEQUENCE</scope>
</reference>
<keyword evidence="6" id="KW-1133">Transmembrane helix</keyword>
<gene>
    <name evidence="8" type="ORF">SDC9_76887</name>
</gene>
<dbReference type="SUPFAM" id="SSF52833">
    <property type="entry name" value="Thioredoxin-like"/>
    <property type="match status" value="1"/>
</dbReference>
<feature type="transmembrane region" description="Helical" evidence="6">
    <location>
        <begin position="21"/>
        <end position="40"/>
    </location>
</feature>
<evidence type="ECO:0000259" key="7">
    <source>
        <dbReference type="PROSITE" id="PS51352"/>
    </source>
</evidence>
<protein>
    <recommendedName>
        <fullName evidence="7">Thioredoxin domain-containing protein</fullName>
    </recommendedName>
</protein>
<keyword evidence="4" id="KW-1015">Disulfide bond</keyword>
<evidence type="ECO:0000256" key="4">
    <source>
        <dbReference type="ARBA" id="ARBA00023157"/>
    </source>
</evidence>
<comment type="similarity">
    <text evidence="1">Belongs to the thioredoxin family. DsbA subfamily.</text>
</comment>
<dbReference type="PROSITE" id="PS51352">
    <property type="entry name" value="THIOREDOXIN_2"/>
    <property type="match status" value="1"/>
</dbReference>
<dbReference type="InterPro" id="IPR036249">
    <property type="entry name" value="Thioredoxin-like_sf"/>
</dbReference>
<dbReference type="Gene3D" id="3.40.30.10">
    <property type="entry name" value="Glutaredoxin"/>
    <property type="match status" value="1"/>
</dbReference>
<comment type="caution">
    <text evidence="8">The sequence shown here is derived from an EMBL/GenBank/DDBJ whole genome shotgun (WGS) entry which is preliminary data.</text>
</comment>
<keyword evidence="6" id="KW-0472">Membrane</keyword>
<evidence type="ECO:0000256" key="3">
    <source>
        <dbReference type="ARBA" id="ARBA00023002"/>
    </source>
</evidence>
<keyword evidence="6" id="KW-0812">Transmembrane</keyword>